<protein>
    <submittedName>
        <fullName evidence="1">Uncharacterized protein</fullName>
    </submittedName>
</protein>
<accession>A0A8S3G1G3</accession>
<dbReference type="Proteomes" id="UP000681967">
    <property type="component" value="Unassembled WGS sequence"/>
</dbReference>
<evidence type="ECO:0000313" key="1">
    <source>
        <dbReference type="EMBL" id="CAF5148753.1"/>
    </source>
</evidence>
<sequence length="101" mass="11770">MAEYINGNNDSEWFINSIENFDPVGYELLDGVRYPYNWEQLGDQYFNTGKFKVALNCYLFCESTKVDQIILQKAQSPSLQLSIALLYSIVVYKRLRINSIQ</sequence>
<name>A0A8S3G1G3_9BILA</name>
<dbReference type="AlphaFoldDB" id="A0A8S3G1G3"/>
<evidence type="ECO:0000313" key="2">
    <source>
        <dbReference type="Proteomes" id="UP000681967"/>
    </source>
</evidence>
<reference evidence="1" key="1">
    <citation type="submission" date="2021-02" db="EMBL/GenBank/DDBJ databases">
        <authorList>
            <person name="Nowell W R."/>
        </authorList>
    </citation>
    <scope>NUCLEOTIDE SEQUENCE</scope>
</reference>
<proteinExistence type="predicted"/>
<comment type="caution">
    <text evidence="1">The sequence shown here is derived from an EMBL/GenBank/DDBJ whole genome shotgun (WGS) entry which is preliminary data.</text>
</comment>
<dbReference type="EMBL" id="CAJOBH010256460">
    <property type="protein sequence ID" value="CAF5148753.1"/>
    <property type="molecule type" value="Genomic_DNA"/>
</dbReference>
<organism evidence="1 2">
    <name type="scientific">Rotaria magnacalcarata</name>
    <dbReference type="NCBI Taxonomy" id="392030"/>
    <lineage>
        <taxon>Eukaryota</taxon>
        <taxon>Metazoa</taxon>
        <taxon>Spiralia</taxon>
        <taxon>Gnathifera</taxon>
        <taxon>Rotifera</taxon>
        <taxon>Eurotatoria</taxon>
        <taxon>Bdelloidea</taxon>
        <taxon>Philodinida</taxon>
        <taxon>Philodinidae</taxon>
        <taxon>Rotaria</taxon>
    </lineage>
</organism>
<feature type="non-terminal residue" evidence="1">
    <location>
        <position position="101"/>
    </location>
</feature>
<gene>
    <name evidence="1" type="ORF">BYL167_LOCUS71820</name>
</gene>